<protein>
    <submittedName>
        <fullName evidence="2">Uncharacterized protein</fullName>
    </submittedName>
</protein>
<gene>
    <name evidence="2" type="ORF">EZS28_006935</name>
</gene>
<evidence type="ECO:0000313" key="2">
    <source>
        <dbReference type="EMBL" id="KAA6397543.1"/>
    </source>
</evidence>
<dbReference type="Proteomes" id="UP000324800">
    <property type="component" value="Unassembled WGS sequence"/>
</dbReference>
<sequence>MQSFLQGLSLLNLVIVHLRIQVLESGFIAAVRMLVFQLQKLDWKAGLPIELGAGGVNKLDYQVYYNPKDGGFYINNGRPSMMLGYLYNYMLQPEEGWVYQKRPGYGKPQNCCNPWYIPNHWNVYYIYGLGINYPEQNSYIIWVGVNVTSCGI</sequence>
<keyword evidence="1" id="KW-0732">Signal</keyword>
<organism evidence="2 3">
    <name type="scientific">Streblomastix strix</name>
    <dbReference type="NCBI Taxonomy" id="222440"/>
    <lineage>
        <taxon>Eukaryota</taxon>
        <taxon>Metamonada</taxon>
        <taxon>Preaxostyla</taxon>
        <taxon>Oxymonadida</taxon>
        <taxon>Streblomastigidae</taxon>
        <taxon>Streblomastix</taxon>
    </lineage>
</organism>
<proteinExistence type="predicted"/>
<feature type="chain" id="PRO_5023866336" evidence="1">
    <location>
        <begin position="26"/>
        <end position="152"/>
    </location>
</feature>
<comment type="caution">
    <text evidence="2">The sequence shown here is derived from an EMBL/GenBank/DDBJ whole genome shotgun (WGS) entry which is preliminary data.</text>
</comment>
<evidence type="ECO:0000256" key="1">
    <source>
        <dbReference type="SAM" id="SignalP"/>
    </source>
</evidence>
<dbReference type="EMBL" id="SNRW01001156">
    <property type="protein sequence ID" value="KAA6397543.1"/>
    <property type="molecule type" value="Genomic_DNA"/>
</dbReference>
<feature type="signal peptide" evidence="1">
    <location>
        <begin position="1"/>
        <end position="25"/>
    </location>
</feature>
<accession>A0A5J4WRW0</accession>
<dbReference type="AlphaFoldDB" id="A0A5J4WRW0"/>
<reference evidence="2 3" key="1">
    <citation type="submission" date="2019-03" db="EMBL/GenBank/DDBJ databases">
        <title>Single cell metagenomics reveals metabolic interactions within the superorganism composed of flagellate Streblomastix strix and complex community of Bacteroidetes bacteria on its surface.</title>
        <authorList>
            <person name="Treitli S.C."/>
            <person name="Kolisko M."/>
            <person name="Husnik F."/>
            <person name="Keeling P."/>
            <person name="Hampl V."/>
        </authorList>
    </citation>
    <scope>NUCLEOTIDE SEQUENCE [LARGE SCALE GENOMIC DNA]</scope>
    <source>
        <strain evidence="2">ST1C</strain>
    </source>
</reference>
<name>A0A5J4WRW0_9EUKA</name>
<evidence type="ECO:0000313" key="3">
    <source>
        <dbReference type="Proteomes" id="UP000324800"/>
    </source>
</evidence>